<dbReference type="PROSITE" id="PS01348">
    <property type="entry name" value="MRAY_2"/>
    <property type="match status" value="1"/>
</dbReference>
<keyword evidence="9 12" id="KW-0472">Membrane</keyword>
<evidence type="ECO:0000256" key="3">
    <source>
        <dbReference type="ARBA" id="ARBA00022618"/>
    </source>
</evidence>
<keyword evidence="12" id="KW-0460">Magnesium</keyword>
<evidence type="ECO:0000313" key="15">
    <source>
        <dbReference type="Proteomes" id="UP000652074"/>
    </source>
</evidence>
<keyword evidence="8 12" id="KW-1133">Transmembrane helix</keyword>
<dbReference type="PANTHER" id="PTHR22926">
    <property type="entry name" value="PHOSPHO-N-ACETYLMURAMOYL-PENTAPEPTIDE-TRANSFERASE"/>
    <property type="match status" value="1"/>
</dbReference>
<feature type="transmembrane region" description="Helical" evidence="12">
    <location>
        <begin position="291"/>
        <end position="312"/>
    </location>
</feature>
<feature type="transmembrane region" description="Helical" evidence="12">
    <location>
        <begin position="340"/>
        <end position="359"/>
    </location>
</feature>
<keyword evidence="10 12" id="KW-0131">Cell cycle</keyword>
<keyword evidence="4 12" id="KW-0808">Transferase</keyword>
<dbReference type="Pfam" id="PF10555">
    <property type="entry name" value="MraY_sig1"/>
    <property type="match status" value="1"/>
</dbReference>
<feature type="transmembrane region" description="Helical" evidence="12">
    <location>
        <begin position="69"/>
        <end position="90"/>
    </location>
</feature>
<evidence type="ECO:0000256" key="12">
    <source>
        <dbReference type="HAMAP-Rule" id="MF_00038"/>
    </source>
</evidence>
<keyword evidence="7 12" id="KW-0573">Peptidoglycan synthesis</keyword>
<dbReference type="InterPro" id="IPR018480">
    <property type="entry name" value="PNAcMuramoyl-5peptid_Trfase_CS"/>
</dbReference>
<keyword evidence="3 12" id="KW-0132">Cell division</keyword>
<comment type="function">
    <text evidence="12">Catalyzes the initial step of the lipid cycle reactions in the biosynthesis of the cell wall peptidoglycan: transfers peptidoglycan precursor phospho-MurNAc-pentapeptide from UDP-MurNAc-pentapeptide onto the lipid carrier undecaprenyl phosphate, yielding undecaprenyl-pyrophosphoryl-MurNAc-pentapeptide, known as lipid I.</text>
</comment>
<feature type="transmembrane region" description="Helical" evidence="12">
    <location>
        <begin position="197"/>
        <end position="220"/>
    </location>
</feature>
<evidence type="ECO:0000256" key="1">
    <source>
        <dbReference type="ARBA" id="ARBA00004141"/>
    </source>
</evidence>
<feature type="transmembrane region" description="Helical" evidence="12">
    <location>
        <begin position="134"/>
        <end position="152"/>
    </location>
</feature>
<keyword evidence="11 12" id="KW-0961">Cell wall biogenesis/degradation</keyword>
<evidence type="ECO:0000256" key="10">
    <source>
        <dbReference type="ARBA" id="ARBA00023306"/>
    </source>
</evidence>
<keyword evidence="5 12" id="KW-0812">Transmembrane</keyword>
<evidence type="ECO:0000256" key="13">
    <source>
        <dbReference type="NCBIfam" id="TIGR00445"/>
    </source>
</evidence>
<dbReference type="EMBL" id="WTVR01000004">
    <property type="protein sequence ID" value="NMF87495.1"/>
    <property type="molecule type" value="Genomic_DNA"/>
</dbReference>
<comment type="catalytic activity">
    <reaction evidence="12">
        <text>UDP-N-acetyl-alpha-D-muramoyl-L-alanyl-gamma-D-glutamyl-meso-2,6-diaminopimeloyl-D-alanyl-D-alanine + di-trans,octa-cis-undecaprenyl phosphate = di-trans,octa-cis-undecaprenyl diphospho-N-acetyl-alpha-D-muramoyl-L-alanyl-D-glutamyl-meso-2,6-diaminopimeloyl-D-alanyl-D-alanine + UMP</text>
        <dbReference type="Rhea" id="RHEA:28386"/>
        <dbReference type="ChEBI" id="CHEBI:57865"/>
        <dbReference type="ChEBI" id="CHEBI:60392"/>
        <dbReference type="ChEBI" id="CHEBI:61386"/>
        <dbReference type="ChEBI" id="CHEBI:61387"/>
        <dbReference type="EC" id="2.7.8.13"/>
    </reaction>
</comment>
<comment type="similarity">
    <text evidence="2 12">Belongs to the glycosyltransferase 4 family. MraY subfamily.</text>
</comment>
<dbReference type="InterPro" id="IPR000715">
    <property type="entry name" value="Glycosyl_transferase_4"/>
</dbReference>
<dbReference type="PROSITE" id="PS01347">
    <property type="entry name" value="MRAY_1"/>
    <property type="match status" value="1"/>
</dbReference>
<evidence type="ECO:0000256" key="4">
    <source>
        <dbReference type="ARBA" id="ARBA00022679"/>
    </source>
</evidence>
<proteinExistence type="inferred from homology"/>
<comment type="pathway">
    <text evidence="12">Cell wall biogenesis; peptidoglycan biosynthesis.</text>
</comment>
<dbReference type="RefSeq" id="WP_169204927.1">
    <property type="nucleotide sequence ID" value="NZ_CP059560.1"/>
</dbReference>
<evidence type="ECO:0000256" key="6">
    <source>
        <dbReference type="ARBA" id="ARBA00022960"/>
    </source>
</evidence>
<keyword evidence="15" id="KW-1185">Reference proteome</keyword>
<feature type="transmembrane region" description="Helical" evidence="12">
    <location>
        <begin position="264"/>
        <end position="285"/>
    </location>
</feature>
<dbReference type="PANTHER" id="PTHR22926:SF5">
    <property type="entry name" value="PHOSPHO-N-ACETYLMURAMOYL-PENTAPEPTIDE-TRANSFERASE HOMOLOG"/>
    <property type="match status" value="1"/>
</dbReference>
<evidence type="ECO:0000256" key="9">
    <source>
        <dbReference type="ARBA" id="ARBA00023136"/>
    </source>
</evidence>
<evidence type="ECO:0000256" key="8">
    <source>
        <dbReference type="ARBA" id="ARBA00022989"/>
    </source>
</evidence>
<protein>
    <recommendedName>
        <fullName evidence="12 13">Phospho-N-acetylmuramoyl-pentapeptide-transferase</fullName>
        <ecNumber evidence="12 13">2.7.8.13</ecNumber>
    </recommendedName>
    <alternativeName>
        <fullName evidence="12">UDP-MurNAc-pentapeptide phosphotransferase</fullName>
    </alternativeName>
</protein>
<sequence>MLLELALWLGQDIRTFNVFGYITLRTVLAALTALIISFVFGPSLIRWLAAKKIGQAVRDDGPKSHLTKAGTPTMGGALILIAIAVTTLLWGDLRNQYVWVVLLVTLGFGAVGWVDDWRKVVHRDPKGLPSRWKYLWTSLIALGAALFLGLTAHEPAQTELIVPFFKAVSYPLGIYGFIALSYFVINGTSHAVNLTDGLDGLAIMPTVMVAGALAIFAYVAGHAGFSKYLGVPYINGAGELAVFLGALCGAGLGFLWFNAYPAEVFMGDVGALALGAALGTVAVVVRQEIVLFIMGGLFVAETMSVMAQVLYFKYSGGKRIFRMAPLHHHYELGGWKETQVVVRFWIITIMLVLFGLSTLKLR</sequence>
<accession>A0ABX1MMC2</accession>
<evidence type="ECO:0000256" key="2">
    <source>
        <dbReference type="ARBA" id="ARBA00005583"/>
    </source>
</evidence>
<keyword evidence="12" id="KW-1003">Cell membrane</keyword>
<dbReference type="GO" id="GO:0016740">
    <property type="term" value="F:transferase activity"/>
    <property type="evidence" value="ECO:0007669"/>
    <property type="project" value="UniProtKB-KW"/>
</dbReference>
<dbReference type="EC" id="2.7.8.13" evidence="12 13"/>
<dbReference type="HAMAP" id="MF_00038">
    <property type="entry name" value="MraY"/>
    <property type="match status" value="1"/>
</dbReference>
<feature type="transmembrane region" description="Helical" evidence="12">
    <location>
        <begin position="27"/>
        <end position="49"/>
    </location>
</feature>
<dbReference type="Pfam" id="PF00953">
    <property type="entry name" value="Glycos_transf_4"/>
    <property type="match status" value="1"/>
</dbReference>
<name>A0ABX1MMC2_9RHOO</name>
<feature type="transmembrane region" description="Helical" evidence="12">
    <location>
        <begin position="164"/>
        <end position="185"/>
    </location>
</feature>
<dbReference type="CDD" id="cd06852">
    <property type="entry name" value="GT_MraY"/>
    <property type="match status" value="1"/>
</dbReference>
<dbReference type="NCBIfam" id="TIGR00445">
    <property type="entry name" value="mraY"/>
    <property type="match status" value="1"/>
</dbReference>
<evidence type="ECO:0000256" key="7">
    <source>
        <dbReference type="ARBA" id="ARBA00022984"/>
    </source>
</evidence>
<dbReference type="Proteomes" id="UP000652074">
    <property type="component" value="Unassembled WGS sequence"/>
</dbReference>
<evidence type="ECO:0000313" key="14">
    <source>
        <dbReference type="EMBL" id="NMF87495.1"/>
    </source>
</evidence>
<organism evidence="14 15">
    <name type="scientific">Aromatoleum petrolei</name>
    <dbReference type="NCBI Taxonomy" id="76116"/>
    <lineage>
        <taxon>Bacteria</taxon>
        <taxon>Pseudomonadati</taxon>
        <taxon>Pseudomonadota</taxon>
        <taxon>Betaproteobacteria</taxon>
        <taxon>Rhodocyclales</taxon>
        <taxon>Rhodocyclaceae</taxon>
        <taxon>Aromatoleum</taxon>
    </lineage>
</organism>
<evidence type="ECO:0000256" key="11">
    <source>
        <dbReference type="ARBA" id="ARBA00023316"/>
    </source>
</evidence>
<keyword evidence="12" id="KW-0479">Metal-binding</keyword>
<reference evidence="14 15" key="1">
    <citation type="submission" date="2019-12" db="EMBL/GenBank/DDBJ databases">
        <title>Comparative genomics gives insights into the taxonomy of the Azoarcus-Aromatoleum group and reveals separate origins of nif in the plant-associated Azoarcus and non-plant-associated Aromatoleum sub-groups.</title>
        <authorList>
            <person name="Lafos M."/>
            <person name="Maluk M."/>
            <person name="Batista M."/>
            <person name="Junghare M."/>
            <person name="Carmona M."/>
            <person name="Faoro H."/>
            <person name="Cruz L.M."/>
            <person name="Battistoni F."/>
            <person name="De Souza E."/>
            <person name="Pedrosa F."/>
            <person name="Chen W.-M."/>
            <person name="Poole P.S."/>
            <person name="Dixon R.A."/>
            <person name="James E.K."/>
        </authorList>
    </citation>
    <scope>NUCLEOTIDE SEQUENCE [LARGE SCALE GENOMIC DNA]</scope>
    <source>
        <strain evidence="14 15">ToN1</strain>
    </source>
</reference>
<evidence type="ECO:0000256" key="5">
    <source>
        <dbReference type="ARBA" id="ARBA00022692"/>
    </source>
</evidence>
<comment type="caution">
    <text evidence="14">The sequence shown here is derived from an EMBL/GenBank/DDBJ whole genome shotgun (WGS) entry which is preliminary data.</text>
</comment>
<gene>
    <name evidence="12" type="primary">mraY</name>
    <name evidence="14" type="ORF">GPA26_03270</name>
</gene>
<feature type="transmembrane region" description="Helical" evidence="12">
    <location>
        <begin position="240"/>
        <end position="257"/>
    </location>
</feature>
<feature type="transmembrane region" description="Helical" evidence="12">
    <location>
        <begin position="96"/>
        <end position="114"/>
    </location>
</feature>
<dbReference type="InterPro" id="IPR003524">
    <property type="entry name" value="PNAcMuramoyl-5peptid_Trfase"/>
</dbReference>
<comment type="cofactor">
    <cofactor evidence="12">
        <name>Mg(2+)</name>
        <dbReference type="ChEBI" id="CHEBI:18420"/>
    </cofactor>
</comment>
<comment type="subcellular location">
    <subcellularLocation>
        <location evidence="12">Cell membrane</location>
        <topology evidence="12">Multi-pass membrane protein</topology>
    </subcellularLocation>
    <subcellularLocation>
        <location evidence="1">Membrane</location>
        <topology evidence="1">Multi-pass membrane protein</topology>
    </subcellularLocation>
</comment>
<keyword evidence="6 12" id="KW-0133">Cell shape</keyword>